<gene>
    <name evidence="2" type="ORF">TSPGSL018_27322</name>
</gene>
<protein>
    <submittedName>
        <fullName evidence="2">Uncharacterized protein</fullName>
    </submittedName>
</protein>
<evidence type="ECO:0000256" key="1">
    <source>
        <dbReference type="SAM" id="MobiDB-lite"/>
    </source>
</evidence>
<evidence type="ECO:0000313" key="2">
    <source>
        <dbReference type="EMBL" id="JAC61041.1"/>
    </source>
</evidence>
<organism evidence="2">
    <name type="scientific">Tetraselmis sp. GSL018</name>
    <dbReference type="NCBI Taxonomy" id="582737"/>
    <lineage>
        <taxon>Eukaryota</taxon>
        <taxon>Viridiplantae</taxon>
        <taxon>Chlorophyta</taxon>
        <taxon>core chlorophytes</taxon>
        <taxon>Chlorodendrophyceae</taxon>
        <taxon>Chlorodendrales</taxon>
        <taxon>Chlorodendraceae</taxon>
        <taxon>Tetraselmis</taxon>
    </lineage>
</organism>
<feature type="non-terminal residue" evidence="2">
    <location>
        <position position="1"/>
    </location>
</feature>
<dbReference type="EMBL" id="GBEZ01026126">
    <property type="protein sequence ID" value="JAC61041.1"/>
    <property type="molecule type" value="Transcribed_RNA"/>
</dbReference>
<dbReference type="AlphaFoldDB" id="A0A061QRQ8"/>
<sequence length="67" mass="7247">CAARSCASAATPTPVLRLQGRSALPQCNPVTLQVPKSFAVEDRPRAQEEALREGIGNGRRRIEDLSM</sequence>
<feature type="region of interest" description="Disordered" evidence="1">
    <location>
        <begin position="43"/>
        <end position="67"/>
    </location>
</feature>
<accession>A0A061QRQ8</accession>
<proteinExistence type="predicted"/>
<reference evidence="2" key="1">
    <citation type="submission" date="2014-05" db="EMBL/GenBank/DDBJ databases">
        <title>The transcriptome of the halophilic microalga Tetraselmis sp. GSL018 isolated from the Great Salt Lake, Utah.</title>
        <authorList>
            <person name="Jinkerson R.E."/>
            <person name="D'Adamo S."/>
            <person name="Posewitz M.C."/>
        </authorList>
    </citation>
    <scope>NUCLEOTIDE SEQUENCE</scope>
    <source>
        <strain evidence="2">GSL018</strain>
    </source>
</reference>
<feature type="compositionally biased region" description="Basic and acidic residues" evidence="1">
    <location>
        <begin position="43"/>
        <end position="52"/>
    </location>
</feature>
<name>A0A061QRQ8_9CHLO</name>